<sequence length="124" mass="14036">MKLATSLGRGVTCAPILDTVKTMARHAYVSRRDGRYLFRARLPAVERSAFQETAFIAQYAVRILKLKPNEVVPGWDEHLVALVRENSRASNTSKGSWNASAWSTRSRTSRWCELTRVWKAVLSV</sequence>
<reference evidence="1 2" key="1">
    <citation type="submission" date="2019-06" db="EMBL/GenBank/DDBJ databases">
        <title>Genomic Encyclopedia of Type Strains, Phase IV (KMG-V): Genome sequencing to study the core and pangenomes of soil and plant-associated prokaryotes.</title>
        <authorList>
            <person name="Whitman W."/>
        </authorList>
    </citation>
    <scope>NUCLEOTIDE SEQUENCE [LARGE SCALE GENOMIC DNA]</scope>
    <source>
        <strain evidence="1 2">BR 10556</strain>
    </source>
</reference>
<dbReference type="AlphaFoldDB" id="A0A560JDC8"/>
<dbReference type="EMBL" id="VITW01000011">
    <property type="protein sequence ID" value="TWB68499.1"/>
    <property type="molecule type" value="Genomic_DNA"/>
</dbReference>
<protein>
    <submittedName>
        <fullName evidence="1">Uncharacterized protein</fullName>
    </submittedName>
</protein>
<evidence type="ECO:0000313" key="2">
    <source>
        <dbReference type="Proteomes" id="UP000315914"/>
    </source>
</evidence>
<organism evidence="1 2">
    <name type="scientific">Bradyrhizobium sacchari</name>
    <dbReference type="NCBI Taxonomy" id="1399419"/>
    <lineage>
        <taxon>Bacteria</taxon>
        <taxon>Pseudomonadati</taxon>
        <taxon>Pseudomonadota</taxon>
        <taxon>Alphaproteobacteria</taxon>
        <taxon>Hyphomicrobiales</taxon>
        <taxon>Nitrobacteraceae</taxon>
        <taxon>Bradyrhizobium</taxon>
    </lineage>
</organism>
<accession>A0A560JDC8</accession>
<keyword evidence="2" id="KW-1185">Reference proteome</keyword>
<proteinExistence type="predicted"/>
<dbReference type="Proteomes" id="UP000315914">
    <property type="component" value="Unassembled WGS sequence"/>
</dbReference>
<comment type="caution">
    <text evidence="1">The sequence shown here is derived from an EMBL/GenBank/DDBJ whole genome shotgun (WGS) entry which is preliminary data.</text>
</comment>
<gene>
    <name evidence="1" type="ORF">FBZ95_11156</name>
</gene>
<evidence type="ECO:0000313" key="1">
    <source>
        <dbReference type="EMBL" id="TWB68499.1"/>
    </source>
</evidence>
<name>A0A560JDC8_9BRAD</name>